<gene>
    <name evidence="1" type="ORF">PLEPLA_LOCUS8993</name>
</gene>
<protein>
    <submittedName>
        <fullName evidence="1">Uncharacterized protein</fullName>
    </submittedName>
</protein>
<dbReference type="Proteomes" id="UP001153269">
    <property type="component" value="Unassembled WGS sequence"/>
</dbReference>
<evidence type="ECO:0000313" key="1">
    <source>
        <dbReference type="EMBL" id="CAB1421112.1"/>
    </source>
</evidence>
<name>A0A9N7YCF3_PLEPL</name>
<accession>A0A9N7YCF3</accession>
<keyword evidence="2" id="KW-1185">Reference proteome</keyword>
<dbReference type="AlphaFoldDB" id="A0A9N7YCF3"/>
<reference evidence="1" key="1">
    <citation type="submission" date="2020-03" db="EMBL/GenBank/DDBJ databases">
        <authorList>
            <person name="Weist P."/>
        </authorList>
    </citation>
    <scope>NUCLEOTIDE SEQUENCE</scope>
</reference>
<feature type="non-terminal residue" evidence="1">
    <location>
        <position position="142"/>
    </location>
</feature>
<dbReference type="EMBL" id="CADEAL010000502">
    <property type="protein sequence ID" value="CAB1421112.1"/>
    <property type="molecule type" value="Genomic_DNA"/>
</dbReference>
<sequence>MGLVTRARFKVARRPAPSGYPTLNWTTVPARSLDQRPFKMLISLASTKLAEPKCGTQKSVGTGFVYAGSPLKEPVRWARLDGMWEVFFLKTLVMETLLRGPYRSEVTHGFPHAYPIMQALVGPLTWIAATARRINDIDRNSL</sequence>
<organism evidence="1 2">
    <name type="scientific">Pleuronectes platessa</name>
    <name type="common">European plaice</name>
    <dbReference type="NCBI Taxonomy" id="8262"/>
    <lineage>
        <taxon>Eukaryota</taxon>
        <taxon>Metazoa</taxon>
        <taxon>Chordata</taxon>
        <taxon>Craniata</taxon>
        <taxon>Vertebrata</taxon>
        <taxon>Euteleostomi</taxon>
        <taxon>Actinopterygii</taxon>
        <taxon>Neopterygii</taxon>
        <taxon>Teleostei</taxon>
        <taxon>Neoteleostei</taxon>
        <taxon>Acanthomorphata</taxon>
        <taxon>Carangaria</taxon>
        <taxon>Pleuronectiformes</taxon>
        <taxon>Pleuronectoidei</taxon>
        <taxon>Pleuronectidae</taxon>
        <taxon>Pleuronectes</taxon>
    </lineage>
</organism>
<proteinExistence type="predicted"/>
<evidence type="ECO:0000313" key="2">
    <source>
        <dbReference type="Proteomes" id="UP001153269"/>
    </source>
</evidence>
<comment type="caution">
    <text evidence="1">The sequence shown here is derived from an EMBL/GenBank/DDBJ whole genome shotgun (WGS) entry which is preliminary data.</text>
</comment>